<protein>
    <submittedName>
        <fullName evidence="1">Uncharacterized protein</fullName>
    </submittedName>
</protein>
<sequence>MHDDNRAESDFWIVESLKVLEVAIHNTRFYVSDAGKSEQVAELLTLIADIPPLVRQRALSPNGTRRLGFIVERANQIMRDIEQGIGRTPPEPTILGRLSHVKNALSAAWRIQFGGRWVAQRGQSDSTKVAERLQIGRFPGGKGVMIEGL</sequence>
<keyword evidence="2" id="KW-1185">Reference proteome</keyword>
<gene>
    <name evidence="1" type="ORF">KZ820_20955</name>
</gene>
<accession>A0ABS7BUE2</accession>
<dbReference type="EMBL" id="JAHXZN010000016">
    <property type="protein sequence ID" value="MBW6533219.1"/>
    <property type="molecule type" value="Genomic_DNA"/>
</dbReference>
<evidence type="ECO:0000313" key="2">
    <source>
        <dbReference type="Proteomes" id="UP000759103"/>
    </source>
</evidence>
<dbReference type="Proteomes" id="UP000759103">
    <property type="component" value="Unassembled WGS sequence"/>
</dbReference>
<proteinExistence type="predicted"/>
<comment type="caution">
    <text evidence="1">The sequence shown here is derived from an EMBL/GenBank/DDBJ whole genome shotgun (WGS) entry which is preliminary data.</text>
</comment>
<reference evidence="1 2" key="1">
    <citation type="submission" date="2021-07" db="EMBL/GenBank/DDBJ databases">
        <title>Sphingomonas sp.</title>
        <authorList>
            <person name="Feng G."/>
            <person name="Li J."/>
            <person name="Pan M."/>
        </authorList>
    </citation>
    <scope>NUCLEOTIDE SEQUENCE [LARGE SCALE GENOMIC DNA]</scope>
    <source>
        <strain evidence="1 2">RRHST34</strain>
    </source>
</reference>
<dbReference type="RefSeq" id="WP_219750742.1">
    <property type="nucleotide sequence ID" value="NZ_JAHXZN010000016.1"/>
</dbReference>
<name>A0ABS7BUE2_9SPHN</name>
<evidence type="ECO:0000313" key="1">
    <source>
        <dbReference type="EMBL" id="MBW6533219.1"/>
    </source>
</evidence>
<organism evidence="1 2">
    <name type="scientific">Sphingomonas citri</name>
    <dbReference type="NCBI Taxonomy" id="2862499"/>
    <lineage>
        <taxon>Bacteria</taxon>
        <taxon>Pseudomonadati</taxon>
        <taxon>Pseudomonadota</taxon>
        <taxon>Alphaproteobacteria</taxon>
        <taxon>Sphingomonadales</taxon>
        <taxon>Sphingomonadaceae</taxon>
        <taxon>Sphingomonas</taxon>
    </lineage>
</organism>